<dbReference type="GO" id="GO:0000917">
    <property type="term" value="P:division septum assembly"/>
    <property type="evidence" value="ECO:0007669"/>
    <property type="project" value="UniProtKB-KW"/>
</dbReference>
<keyword evidence="4 10" id="KW-0132">Cell division</keyword>
<keyword evidence="5" id="KW-0717">Septation</keyword>
<dbReference type="InterPro" id="IPR042233">
    <property type="entry name" value="Cell_div_ZapA_N"/>
</dbReference>
<reference evidence="10 11" key="1">
    <citation type="submission" date="2017-01" db="EMBL/GenBank/DDBJ databases">
        <authorList>
            <person name="Varghese N."/>
            <person name="Submissions S."/>
        </authorList>
    </citation>
    <scope>NUCLEOTIDE SEQUENCE [LARGE SCALE GENOMIC DNA]</scope>
    <source>
        <strain evidence="10 11">ATCC 35905</strain>
    </source>
</reference>
<evidence type="ECO:0000256" key="7">
    <source>
        <dbReference type="ARBA" id="ARBA00024910"/>
    </source>
</evidence>
<sequence>MAQVTIRINGYSYAVTCEDGQEPRLTEMASEIDRRISSIKAIGGQSGESRLLVLASLLLADELHDTKAALDMAKASKPAKPSSPEHNARLRRIAARAEEIAADLAES</sequence>
<evidence type="ECO:0000256" key="9">
    <source>
        <dbReference type="ARBA" id="ARBA00033158"/>
    </source>
</evidence>
<evidence type="ECO:0000256" key="1">
    <source>
        <dbReference type="ARBA" id="ARBA00004496"/>
    </source>
</evidence>
<dbReference type="PANTHER" id="PTHR34981:SF1">
    <property type="entry name" value="CELL DIVISION PROTEIN ZAPA"/>
    <property type="match status" value="1"/>
</dbReference>
<evidence type="ECO:0000256" key="2">
    <source>
        <dbReference type="ARBA" id="ARBA00015195"/>
    </source>
</evidence>
<evidence type="ECO:0000313" key="11">
    <source>
        <dbReference type="Proteomes" id="UP000186308"/>
    </source>
</evidence>
<evidence type="ECO:0000313" key="10">
    <source>
        <dbReference type="EMBL" id="SIQ93911.1"/>
    </source>
</evidence>
<dbReference type="Proteomes" id="UP000186308">
    <property type="component" value="Unassembled WGS sequence"/>
</dbReference>
<dbReference type="Gene3D" id="3.30.160.880">
    <property type="entry name" value="Cell division protein ZapA protomer, N-terminal domain"/>
    <property type="match status" value="1"/>
</dbReference>
<dbReference type="OrthoDB" id="9797575at2"/>
<comment type="function">
    <text evidence="7">Activator of cell division through the inhibition of FtsZ GTPase activity, therefore promoting FtsZ assembly into bundles of protofilaments necessary for the formation of the division Z ring. It is recruited early at mid-cell but it is not essential for cell division.</text>
</comment>
<evidence type="ECO:0000256" key="6">
    <source>
        <dbReference type="ARBA" id="ARBA00023306"/>
    </source>
</evidence>
<accession>A0A8G2CL50</accession>
<dbReference type="GO" id="GO:0043093">
    <property type="term" value="P:FtsZ-dependent cytokinesis"/>
    <property type="evidence" value="ECO:0007669"/>
    <property type="project" value="TreeGrafter"/>
</dbReference>
<evidence type="ECO:0000256" key="5">
    <source>
        <dbReference type="ARBA" id="ARBA00023210"/>
    </source>
</evidence>
<dbReference type="InterPro" id="IPR007838">
    <property type="entry name" value="Cell_div_ZapA-like"/>
</dbReference>
<protein>
    <recommendedName>
        <fullName evidence="2">Cell division protein ZapA</fullName>
    </recommendedName>
    <alternativeName>
        <fullName evidence="9">Z ring-associated protein ZapA</fullName>
    </alternativeName>
</protein>
<comment type="subcellular location">
    <subcellularLocation>
        <location evidence="1">Cytoplasm</location>
    </subcellularLocation>
</comment>
<evidence type="ECO:0000256" key="4">
    <source>
        <dbReference type="ARBA" id="ARBA00022618"/>
    </source>
</evidence>
<dbReference type="SUPFAM" id="SSF102829">
    <property type="entry name" value="Cell division protein ZapA-like"/>
    <property type="match status" value="1"/>
</dbReference>
<organism evidence="10 11">
    <name type="scientific">Acidiphilium rubrum</name>
    <dbReference type="NCBI Taxonomy" id="526"/>
    <lineage>
        <taxon>Bacteria</taxon>
        <taxon>Pseudomonadati</taxon>
        <taxon>Pseudomonadota</taxon>
        <taxon>Alphaproteobacteria</taxon>
        <taxon>Acetobacterales</taxon>
        <taxon>Acidocellaceae</taxon>
        <taxon>Acidiphilium</taxon>
    </lineage>
</organism>
<dbReference type="GO" id="GO:0032153">
    <property type="term" value="C:cell division site"/>
    <property type="evidence" value="ECO:0007669"/>
    <property type="project" value="TreeGrafter"/>
</dbReference>
<dbReference type="GO" id="GO:0005829">
    <property type="term" value="C:cytosol"/>
    <property type="evidence" value="ECO:0007669"/>
    <property type="project" value="TreeGrafter"/>
</dbReference>
<dbReference type="GO" id="GO:0000921">
    <property type="term" value="P:septin ring assembly"/>
    <property type="evidence" value="ECO:0007669"/>
    <property type="project" value="TreeGrafter"/>
</dbReference>
<evidence type="ECO:0000256" key="8">
    <source>
        <dbReference type="ARBA" id="ARBA00026068"/>
    </source>
</evidence>
<comment type="subunit">
    <text evidence="8">Homodimer. Interacts with FtsZ.</text>
</comment>
<dbReference type="EMBL" id="FTNE01000012">
    <property type="protein sequence ID" value="SIQ93911.1"/>
    <property type="molecule type" value="Genomic_DNA"/>
</dbReference>
<comment type="caution">
    <text evidence="10">The sequence shown here is derived from an EMBL/GenBank/DDBJ whole genome shotgun (WGS) entry which is preliminary data.</text>
</comment>
<dbReference type="AlphaFoldDB" id="A0A8G2CL50"/>
<proteinExistence type="predicted"/>
<dbReference type="GO" id="GO:0030428">
    <property type="term" value="C:cell septum"/>
    <property type="evidence" value="ECO:0007669"/>
    <property type="project" value="TreeGrafter"/>
</dbReference>
<dbReference type="PANTHER" id="PTHR34981">
    <property type="entry name" value="CELL DIVISION PROTEIN ZAPA"/>
    <property type="match status" value="1"/>
</dbReference>
<dbReference type="Pfam" id="PF05164">
    <property type="entry name" value="ZapA"/>
    <property type="match status" value="1"/>
</dbReference>
<keyword evidence="3" id="KW-0963">Cytoplasm</keyword>
<dbReference type="InterPro" id="IPR036192">
    <property type="entry name" value="Cell_div_ZapA-like_sf"/>
</dbReference>
<keyword evidence="6" id="KW-0131">Cell cycle</keyword>
<gene>
    <name evidence="10" type="ORF">SAMN05421828_11230</name>
</gene>
<name>A0A8G2CL50_ACIRU</name>
<evidence type="ECO:0000256" key="3">
    <source>
        <dbReference type="ARBA" id="ARBA00022490"/>
    </source>
</evidence>
<keyword evidence="11" id="KW-1185">Reference proteome</keyword>
<dbReference type="RefSeq" id="WP_029312346.1">
    <property type="nucleotide sequence ID" value="NZ_FTNE01000012.1"/>
</dbReference>